<keyword evidence="8" id="KW-0375">Hydrogen ion transport</keyword>
<evidence type="ECO:0000256" key="4">
    <source>
        <dbReference type="ARBA" id="ARBA00023065"/>
    </source>
</evidence>
<keyword evidence="7 8" id="KW-0066">ATP synthesis</keyword>
<keyword evidence="4 8" id="KW-0406">Ion transport</keyword>
<comment type="function">
    <text evidence="8">Produces ATP from ADP in the presence of a proton gradient across the membrane.</text>
</comment>
<feature type="domain" description="ATP synthase F1 complex delta/epsilon subunit N-terminal" evidence="9">
    <location>
        <begin position="4"/>
        <end position="83"/>
    </location>
</feature>
<organism evidence="10 11">
    <name type="scientific">Luteimicrobium xylanilyticum</name>
    <dbReference type="NCBI Taxonomy" id="1133546"/>
    <lineage>
        <taxon>Bacteria</taxon>
        <taxon>Bacillati</taxon>
        <taxon>Actinomycetota</taxon>
        <taxon>Actinomycetes</taxon>
        <taxon>Micrococcales</taxon>
        <taxon>Luteimicrobium</taxon>
    </lineage>
</organism>
<dbReference type="GO" id="GO:0046933">
    <property type="term" value="F:proton-transporting ATP synthase activity, rotational mechanism"/>
    <property type="evidence" value="ECO:0007669"/>
    <property type="project" value="UniProtKB-UniRule"/>
</dbReference>
<dbReference type="InterPro" id="IPR036771">
    <property type="entry name" value="ATPsynth_dsu/esu_N"/>
</dbReference>
<dbReference type="GO" id="GO:0005524">
    <property type="term" value="F:ATP binding"/>
    <property type="evidence" value="ECO:0007669"/>
    <property type="project" value="UniProtKB-UniRule"/>
</dbReference>
<dbReference type="Gene3D" id="2.60.15.10">
    <property type="entry name" value="F0F1 ATP synthase delta/epsilon subunit, N-terminal"/>
    <property type="match status" value="1"/>
</dbReference>
<dbReference type="AlphaFoldDB" id="A0A5P9QEV1"/>
<keyword evidence="8" id="KW-1003">Cell membrane</keyword>
<reference evidence="10 11" key="1">
    <citation type="submission" date="2019-10" db="EMBL/GenBank/DDBJ databases">
        <title>Genome sequence of Luteimicrobium xylanilyticum HY-24.</title>
        <authorList>
            <person name="Kim D.Y."/>
            <person name="Park H.-Y."/>
        </authorList>
    </citation>
    <scope>NUCLEOTIDE SEQUENCE [LARGE SCALE GENOMIC DNA]</scope>
    <source>
        <strain evidence="10 11">HY-24</strain>
    </source>
</reference>
<dbReference type="InterPro" id="IPR001469">
    <property type="entry name" value="ATP_synth_F1_dsu/esu"/>
</dbReference>
<comment type="subunit">
    <text evidence="8">F-type ATPases have 2 components, CF(1) - the catalytic core - and CF(0) - the membrane proton channel. CF(1) has five subunits: alpha(3), beta(3), gamma(1), delta(1), epsilon(1). CF(0) has three main subunits: a, b and c.</text>
</comment>
<dbReference type="HAMAP" id="MF_00530">
    <property type="entry name" value="ATP_synth_epsil_bac"/>
    <property type="match status" value="1"/>
</dbReference>
<dbReference type="RefSeq" id="WP_036946527.1">
    <property type="nucleotide sequence ID" value="NZ_BAABIH010000004.1"/>
</dbReference>
<dbReference type="Pfam" id="PF02823">
    <property type="entry name" value="ATP-synt_DE_N"/>
    <property type="match status" value="1"/>
</dbReference>
<dbReference type="OrthoDB" id="9791445at2"/>
<name>A0A5P9QEV1_9MICO</name>
<protein>
    <recommendedName>
        <fullName evidence="8">ATP synthase epsilon chain</fullName>
    </recommendedName>
    <alternativeName>
        <fullName evidence="8">ATP synthase F1 sector epsilon subunit</fullName>
    </alternativeName>
    <alternativeName>
        <fullName evidence="8">F-ATPase epsilon subunit</fullName>
    </alternativeName>
</protein>
<gene>
    <name evidence="8" type="primary">atpC</name>
    <name evidence="10" type="ORF">KDY119_02500</name>
</gene>
<evidence type="ECO:0000256" key="7">
    <source>
        <dbReference type="ARBA" id="ARBA00023310"/>
    </source>
</evidence>
<keyword evidence="11" id="KW-1185">Reference proteome</keyword>
<dbReference type="InterPro" id="IPR020546">
    <property type="entry name" value="ATP_synth_F1_dsu/esu_N"/>
</dbReference>
<accession>A0A5P9QEV1</accession>
<evidence type="ECO:0000259" key="9">
    <source>
        <dbReference type="Pfam" id="PF02823"/>
    </source>
</evidence>
<comment type="similarity">
    <text evidence="2 8">Belongs to the ATPase epsilon chain family.</text>
</comment>
<evidence type="ECO:0000256" key="3">
    <source>
        <dbReference type="ARBA" id="ARBA00022448"/>
    </source>
</evidence>
<dbReference type="PANTHER" id="PTHR13822">
    <property type="entry name" value="ATP SYNTHASE DELTA/EPSILON CHAIN"/>
    <property type="match status" value="1"/>
</dbReference>
<dbReference type="GO" id="GO:0005886">
    <property type="term" value="C:plasma membrane"/>
    <property type="evidence" value="ECO:0007669"/>
    <property type="project" value="UniProtKB-SubCell"/>
</dbReference>
<dbReference type="PANTHER" id="PTHR13822:SF10">
    <property type="entry name" value="ATP SYNTHASE EPSILON CHAIN, CHLOROPLASTIC"/>
    <property type="match status" value="1"/>
</dbReference>
<dbReference type="NCBIfam" id="NF009977">
    <property type="entry name" value="PRK13442.1"/>
    <property type="match status" value="1"/>
</dbReference>
<keyword evidence="3 8" id="KW-0813">Transport</keyword>
<evidence type="ECO:0000313" key="10">
    <source>
        <dbReference type="EMBL" id="QFU98975.1"/>
    </source>
</evidence>
<evidence type="ECO:0000256" key="8">
    <source>
        <dbReference type="HAMAP-Rule" id="MF_00530"/>
    </source>
</evidence>
<dbReference type="CDD" id="cd12152">
    <property type="entry name" value="F1-ATPase_delta"/>
    <property type="match status" value="1"/>
</dbReference>
<evidence type="ECO:0000313" key="11">
    <source>
        <dbReference type="Proteomes" id="UP000326702"/>
    </source>
</evidence>
<keyword evidence="6 8" id="KW-0139">CF(1)</keyword>
<evidence type="ECO:0000256" key="5">
    <source>
        <dbReference type="ARBA" id="ARBA00023136"/>
    </source>
</evidence>
<sequence length="94" mass="9619">MAELDVDLVTTDRTIWAGKARLVVAPAADGEIGVLAGHTPLLSVLKPGTIRVRLAEGGSVEADIEGGFISVDSNRLTAVVDGATLRTGSVAEAH</sequence>
<evidence type="ECO:0000256" key="6">
    <source>
        <dbReference type="ARBA" id="ARBA00023196"/>
    </source>
</evidence>
<dbReference type="GO" id="GO:0045259">
    <property type="term" value="C:proton-transporting ATP synthase complex"/>
    <property type="evidence" value="ECO:0007669"/>
    <property type="project" value="UniProtKB-KW"/>
</dbReference>
<keyword evidence="5 8" id="KW-0472">Membrane</keyword>
<dbReference type="KEGG" id="lxl:KDY119_02500"/>
<evidence type="ECO:0000256" key="2">
    <source>
        <dbReference type="ARBA" id="ARBA00005712"/>
    </source>
</evidence>
<proteinExistence type="inferred from homology"/>
<dbReference type="Proteomes" id="UP000326702">
    <property type="component" value="Chromosome"/>
</dbReference>
<dbReference type="EMBL" id="CP045529">
    <property type="protein sequence ID" value="QFU98975.1"/>
    <property type="molecule type" value="Genomic_DNA"/>
</dbReference>
<evidence type="ECO:0000256" key="1">
    <source>
        <dbReference type="ARBA" id="ARBA00004202"/>
    </source>
</evidence>
<comment type="subcellular location">
    <subcellularLocation>
        <location evidence="1 8">Cell membrane</location>
        <topology evidence="1 8">Peripheral membrane protein</topology>
    </subcellularLocation>
</comment>
<dbReference type="SUPFAM" id="SSF51344">
    <property type="entry name" value="Epsilon subunit of F1F0-ATP synthase N-terminal domain"/>
    <property type="match status" value="1"/>
</dbReference>